<protein>
    <submittedName>
        <fullName evidence="2">Rhodanese-like domain-containing protein</fullName>
    </submittedName>
</protein>
<dbReference type="PROSITE" id="PS50206">
    <property type="entry name" value="RHODANESE_3"/>
    <property type="match status" value="1"/>
</dbReference>
<reference evidence="2 3" key="1">
    <citation type="submission" date="2019-02" db="EMBL/GenBank/DDBJ databases">
        <authorList>
            <person name="Goldberg S.R."/>
            <person name="Haltli B.A."/>
            <person name="Correa H."/>
            <person name="Russell K.G."/>
        </authorList>
    </citation>
    <scope>NUCLEOTIDE SEQUENCE [LARGE SCALE GENOMIC DNA]</scope>
    <source>
        <strain evidence="2 3">JCM 16186</strain>
    </source>
</reference>
<comment type="caution">
    <text evidence="2">The sequence shown here is derived from an EMBL/GenBank/DDBJ whole genome shotgun (WGS) entry which is preliminary data.</text>
</comment>
<dbReference type="Gene3D" id="3.40.250.10">
    <property type="entry name" value="Rhodanese-like domain"/>
    <property type="match status" value="1"/>
</dbReference>
<accession>A0ABW9RIS8</accession>
<dbReference type="Pfam" id="PF00581">
    <property type="entry name" value="Rhodanese"/>
    <property type="match status" value="1"/>
</dbReference>
<evidence type="ECO:0000313" key="3">
    <source>
        <dbReference type="Proteomes" id="UP000798808"/>
    </source>
</evidence>
<dbReference type="PROSITE" id="PS51257">
    <property type="entry name" value="PROKAR_LIPOPROTEIN"/>
    <property type="match status" value="1"/>
</dbReference>
<name>A0ABW9RIS8_9BACT</name>
<dbReference type="CDD" id="cd00158">
    <property type="entry name" value="RHOD"/>
    <property type="match status" value="1"/>
</dbReference>
<keyword evidence="3" id="KW-1185">Reference proteome</keyword>
<evidence type="ECO:0000259" key="1">
    <source>
        <dbReference type="PROSITE" id="PS50206"/>
    </source>
</evidence>
<dbReference type="InterPro" id="IPR052367">
    <property type="entry name" value="Thiosulfate_ST/Rhodanese-like"/>
</dbReference>
<dbReference type="PANTHER" id="PTHR45431">
    <property type="entry name" value="RHODANESE-LIKE DOMAIN-CONTAINING PROTEIN 15, CHLOROPLASTIC"/>
    <property type="match status" value="1"/>
</dbReference>
<evidence type="ECO:0000313" key="2">
    <source>
        <dbReference type="EMBL" id="MTI23908.1"/>
    </source>
</evidence>
<dbReference type="Proteomes" id="UP000798808">
    <property type="component" value="Unassembled WGS sequence"/>
</dbReference>
<feature type="domain" description="Rhodanese" evidence="1">
    <location>
        <begin position="51"/>
        <end position="140"/>
    </location>
</feature>
<dbReference type="PANTHER" id="PTHR45431:SF3">
    <property type="entry name" value="RHODANESE-LIKE DOMAIN-CONTAINING PROTEIN 15, CHLOROPLASTIC"/>
    <property type="match status" value="1"/>
</dbReference>
<dbReference type="InterPro" id="IPR036873">
    <property type="entry name" value="Rhodanese-like_dom_sf"/>
</dbReference>
<dbReference type="SUPFAM" id="SSF52821">
    <property type="entry name" value="Rhodanese/Cell cycle control phosphatase"/>
    <property type="match status" value="1"/>
</dbReference>
<gene>
    <name evidence="2" type="ORF">E1163_02985</name>
</gene>
<organism evidence="2 3">
    <name type="scientific">Fulvivirga kasyanovii</name>
    <dbReference type="NCBI Taxonomy" id="396812"/>
    <lineage>
        <taxon>Bacteria</taxon>
        <taxon>Pseudomonadati</taxon>
        <taxon>Bacteroidota</taxon>
        <taxon>Cytophagia</taxon>
        <taxon>Cytophagales</taxon>
        <taxon>Fulvivirgaceae</taxon>
        <taxon>Fulvivirga</taxon>
    </lineage>
</organism>
<dbReference type="RefSeq" id="WP_155169318.1">
    <property type="nucleotide sequence ID" value="NZ_BAAAFL010000065.1"/>
</dbReference>
<sequence>MNKRVLLPVLLMVTLFVSCSSDKGQEEKASEGGEKVITLVNIVEFHELLEQQKGLQVVDVRTPKEFDLDRIPGAVNIDYWADDFVSRAGHLDKNKPVALYCAAGHRSAEAASKLKEMGFKKIYDLDGGMRAWHTGPPPAQ</sequence>
<proteinExistence type="predicted"/>
<dbReference type="SMART" id="SM00450">
    <property type="entry name" value="RHOD"/>
    <property type="match status" value="1"/>
</dbReference>
<dbReference type="EMBL" id="SMLW01000328">
    <property type="protein sequence ID" value="MTI23908.1"/>
    <property type="molecule type" value="Genomic_DNA"/>
</dbReference>
<dbReference type="InterPro" id="IPR001763">
    <property type="entry name" value="Rhodanese-like_dom"/>
</dbReference>